<dbReference type="PANTHER" id="PTHR35587">
    <property type="entry name" value="EXPRESSED PROTEIN"/>
    <property type="match status" value="1"/>
</dbReference>
<feature type="region of interest" description="Disordered" evidence="1">
    <location>
        <begin position="1"/>
        <end position="163"/>
    </location>
</feature>
<dbReference type="OMA" id="FRMSCEF"/>
<feature type="compositionally biased region" description="Basic and acidic residues" evidence="1">
    <location>
        <begin position="151"/>
        <end position="160"/>
    </location>
</feature>
<feature type="compositionally biased region" description="Low complexity" evidence="1">
    <location>
        <begin position="105"/>
        <end position="119"/>
    </location>
</feature>
<dbReference type="PANTHER" id="PTHR35587:SF4">
    <property type="match status" value="1"/>
</dbReference>
<dbReference type="Proteomes" id="UP000184304">
    <property type="component" value="Unassembled WGS sequence"/>
</dbReference>
<dbReference type="VEuPathDB" id="FungiDB:ASPTUDRAFT_193499"/>
<evidence type="ECO:0000313" key="2">
    <source>
        <dbReference type="EMBL" id="OJI80063.1"/>
    </source>
</evidence>
<name>A0A1L9MSM9_ASPTC</name>
<gene>
    <name evidence="2" type="ORF">ASPTUDRAFT_193499</name>
</gene>
<proteinExistence type="predicted"/>
<dbReference type="STRING" id="767770.A0A1L9MSM9"/>
<accession>A0A1L9MSM9</accession>
<sequence>MANAVEQSPTTDAPKNVPSTSNPDRVRKPRKLQRRGGPPEASKPLDPPLDPPPESEKPPAEADDAGEAAVAEAPEATETMDPSPDTEETQLDRETQSVSWSEGELQPQLQRQQPLQRQRSVVSVTEQISSPSSSSPASADAYYRQARRRGQRGDMRRQQREQQQALALPALGNVGDVPGNLTQGVGDLAQNTAGRAVGTLGNTAGKALGRSIMGGRNDTQLQQQGQQQTEKKKDEQLRLRLDLNLDVEVQLKAKIHGDLTLQLLYVTLQSSGSLSSFRMSCEFNYASLKFANWELAGTDMAHTGYLRMFRIVY</sequence>
<organism evidence="2 3">
    <name type="scientific">Aspergillus tubingensis (strain CBS 134.48)</name>
    <dbReference type="NCBI Taxonomy" id="767770"/>
    <lineage>
        <taxon>Eukaryota</taxon>
        <taxon>Fungi</taxon>
        <taxon>Dikarya</taxon>
        <taxon>Ascomycota</taxon>
        <taxon>Pezizomycotina</taxon>
        <taxon>Eurotiomycetes</taxon>
        <taxon>Eurotiomycetidae</taxon>
        <taxon>Eurotiales</taxon>
        <taxon>Aspergillaceae</taxon>
        <taxon>Aspergillus</taxon>
        <taxon>Aspergillus subgen. Circumdati</taxon>
    </lineage>
</organism>
<protein>
    <submittedName>
        <fullName evidence="2">Uncharacterized protein</fullName>
    </submittedName>
</protein>
<reference evidence="3" key="1">
    <citation type="journal article" date="2017" name="Genome Biol.">
        <title>Comparative genomics reveals high biological diversity and specific adaptations in the industrially and medically important fungal genus Aspergillus.</title>
        <authorList>
            <person name="de Vries R.P."/>
            <person name="Riley R."/>
            <person name="Wiebenga A."/>
            <person name="Aguilar-Osorio G."/>
            <person name="Amillis S."/>
            <person name="Uchima C.A."/>
            <person name="Anderluh G."/>
            <person name="Asadollahi M."/>
            <person name="Askin M."/>
            <person name="Barry K."/>
            <person name="Battaglia E."/>
            <person name="Bayram O."/>
            <person name="Benocci T."/>
            <person name="Braus-Stromeyer S.A."/>
            <person name="Caldana C."/>
            <person name="Canovas D."/>
            <person name="Cerqueira G.C."/>
            <person name="Chen F."/>
            <person name="Chen W."/>
            <person name="Choi C."/>
            <person name="Clum A."/>
            <person name="Dos Santos R.A."/>
            <person name="Damasio A.R."/>
            <person name="Diallinas G."/>
            <person name="Emri T."/>
            <person name="Fekete E."/>
            <person name="Flipphi M."/>
            <person name="Freyberg S."/>
            <person name="Gallo A."/>
            <person name="Gournas C."/>
            <person name="Habgood R."/>
            <person name="Hainaut M."/>
            <person name="Harispe M.L."/>
            <person name="Henrissat B."/>
            <person name="Hilden K.S."/>
            <person name="Hope R."/>
            <person name="Hossain A."/>
            <person name="Karabika E."/>
            <person name="Karaffa L."/>
            <person name="Karanyi Z."/>
            <person name="Krasevec N."/>
            <person name="Kuo A."/>
            <person name="Kusch H."/>
            <person name="LaButti K."/>
            <person name="Lagendijk E.L."/>
            <person name="Lapidus A."/>
            <person name="Levasseur A."/>
            <person name="Lindquist E."/>
            <person name="Lipzen A."/>
            <person name="Logrieco A.F."/>
            <person name="MacCabe A."/>
            <person name="Maekelae M.R."/>
            <person name="Malavazi I."/>
            <person name="Melin P."/>
            <person name="Meyer V."/>
            <person name="Mielnichuk N."/>
            <person name="Miskei M."/>
            <person name="Molnar A.P."/>
            <person name="Mule G."/>
            <person name="Ngan C.Y."/>
            <person name="Orejas M."/>
            <person name="Orosz E."/>
            <person name="Ouedraogo J.P."/>
            <person name="Overkamp K.M."/>
            <person name="Park H.-S."/>
            <person name="Perrone G."/>
            <person name="Piumi F."/>
            <person name="Punt P.J."/>
            <person name="Ram A.F."/>
            <person name="Ramon A."/>
            <person name="Rauscher S."/>
            <person name="Record E."/>
            <person name="Riano-Pachon D.M."/>
            <person name="Robert V."/>
            <person name="Roehrig J."/>
            <person name="Ruller R."/>
            <person name="Salamov A."/>
            <person name="Salih N.S."/>
            <person name="Samson R.A."/>
            <person name="Sandor E."/>
            <person name="Sanguinetti M."/>
            <person name="Schuetze T."/>
            <person name="Sepcic K."/>
            <person name="Shelest E."/>
            <person name="Sherlock G."/>
            <person name="Sophianopoulou V."/>
            <person name="Squina F.M."/>
            <person name="Sun H."/>
            <person name="Susca A."/>
            <person name="Todd R.B."/>
            <person name="Tsang A."/>
            <person name="Unkles S.E."/>
            <person name="van de Wiele N."/>
            <person name="van Rossen-Uffink D."/>
            <person name="Oliveira J.V."/>
            <person name="Vesth T.C."/>
            <person name="Visser J."/>
            <person name="Yu J.-H."/>
            <person name="Zhou M."/>
            <person name="Andersen M.R."/>
            <person name="Archer D.B."/>
            <person name="Baker S.E."/>
            <person name="Benoit I."/>
            <person name="Brakhage A.A."/>
            <person name="Braus G.H."/>
            <person name="Fischer R."/>
            <person name="Frisvad J.C."/>
            <person name="Goldman G.H."/>
            <person name="Houbraken J."/>
            <person name="Oakley B."/>
            <person name="Pocsi I."/>
            <person name="Scazzocchio C."/>
            <person name="Seiboth B."/>
            <person name="vanKuyk P.A."/>
            <person name="Wortman J."/>
            <person name="Dyer P.S."/>
            <person name="Grigoriev I.V."/>
        </authorList>
    </citation>
    <scope>NUCLEOTIDE SEQUENCE [LARGE SCALE GENOMIC DNA]</scope>
    <source>
        <strain evidence="3">CBS 134.48</strain>
    </source>
</reference>
<dbReference type="AlphaFoldDB" id="A0A1L9MSM9"/>
<feature type="compositionally biased region" description="Polar residues" evidence="1">
    <location>
        <begin position="1"/>
        <end position="23"/>
    </location>
</feature>
<dbReference type="OrthoDB" id="2873061at2759"/>
<feature type="compositionally biased region" description="Low complexity" evidence="1">
    <location>
        <begin position="67"/>
        <end position="77"/>
    </location>
</feature>
<keyword evidence="3" id="KW-1185">Reference proteome</keyword>
<dbReference type="EMBL" id="KV878207">
    <property type="protein sequence ID" value="OJI80063.1"/>
    <property type="molecule type" value="Genomic_DNA"/>
</dbReference>
<evidence type="ECO:0000313" key="3">
    <source>
        <dbReference type="Proteomes" id="UP000184304"/>
    </source>
</evidence>
<feature type="compositionally biased region" description="Low complexity" evidence="1">
    <location>
        <begin position="129"/>
        <end position="144"/>
    </location>
</feature>
<evidence type="ECO:0000256" key="1">
    <source>
        <dbReference type="SAM" id="MobiDB-lite"/>
    </source>
</evidence>